<reference evidence="1 2" key="1">
    <citation type="submission" date="2018-01" db="EMBL/GenBank/DDBJ databases">
        <title>Comparison of the Chinese Bamboo Partridge and Red Junglefowl genome sequences highlights the importance of demography in genome evolution.</title>
        <authorList>
            <person name="Tiley G.P."/>
            <person name="Kimball R.T."/>
            <person name="Braun E.L."/>
            <person name="Burleigh J.G."/>
        </authorList>
    </citation>
    <scope>NUCLEOTIDE SEQUENCE [LARGE SCALE GENOMIC DNA]</scope>
    <source>
        <strain evidence="1">RTK389</strain>
        <tissue evidence="1">Blood</tissue>
    </source>
</reference>
<proteinExistence type="predicted"/>
<evidence type="ECO:0000313" key="2">
    <source>
        <dbReference type="Proteomes" id="UP000237246"/>
    </source>
</evidence>
<dbReference type="EMBL" id="PPHD01072279">
    <property type="protein sequence ID" value="POI21186.1"/>
    <property type="molecule type" value="Genomic_DNA"/>
</dbReference>
<evidence type="ECO:0000313" key="1">
    <source>
        <dbReference type="EMBL" id="POI21186.1"/>
    </source>
</evidence>
<sequence>MPRSLPRPGAPGLPAEWEINGLPHCTWHLTRI</sequence>
<organism evidence="1 2">
    <name type="scientific">Bambusicola thoracicus</name>
    <name type="common">Chinese bamboo-partridge</name>
    <name type="synonym">Perdix thoracica</name>
    <dbReference type="NCBI Taxonomy" id="9083"/>
    <lineage>
        <taxon>Eukaryota</taxon>
        <taxon>Metazoa</taxon>
        <taxon>Chordata</taxon>
        <taxon>Craniata</taxon>
        <taxon>Vertebrata</taxon>
        <taxon>Euteleostomi</taxon>
        <taxon>Archelosauria</taxon>
        <taxon>Archosauria</taxon>
        <taxon>Dinosauria</taxon>
        <taxon>Saurischia</taxon>
        <taxon>Theropoda</taxon>
        <taxon>Coelurosauria</taxon>
        <taxon>Aves</taxon>
        <taxon>Neognathae</taxon>
        <taxon>Galloanserae</taxon>
        <taxon>Galliformes</taxon>
        <taxon>Phasianidae</taxon>
        <taxon>Perdicinae</taxon>
        <taxon>Bambusicola</taxon>
    </lineage>
</organism>
<name>A0A2P4SAN8_BAMTH</name>
<dbReference type="AlphaFoldDB" id="A0A2P4SAN8"/>
<accession>A0A2P4SAN8</accession>
<protein>
    <submittedName>
        <fullName evidence="1">Uncharacterized protein</fullName>
    </submittedName>
</protein>
<dbReference type="Proteomes" id="UP000237246">
    <property type="component" value="Unassembled WGS sequence"/>
</dbReference>
<comment type="caution">
    <text evidence="1">The sequence shown here is derived from an EMBL/GenBank/DDBJ whole genome shotgun (WGS) entry which is preliminary data.</text>
</comment>
<keyword evidence="2" id="KW-1185">Reference proteome</keyword>
<gene>
    <name evidence="1" type="ORF">CIB84_015066</name>
</gene>